<dbReference type="Proteomes" id="UP001197214">
    <property type="component" value="Unassembled WGS sequence"/>
</dbReference>
<organism evidence="1 2">
    <name type="scientific">Stakelama flava</name>
    <dbReference type="NCBI Taxonomy" id="2860338"/>
    <lineage>
        <taxon>Bacteria</taxon>
        <taxon>Pseudomonadati</taxon>
        <taxon>Pseudomonadota</taxon>
        <taxon>Alphaproteobacteria</taxon>
        <taxon>Sphingomonadales</taxon>
        <taxon>Sphingomonadaceae</taxon>
        <taxon>Stakelama</taxon>
    </lineage>
</organism>
<dbReference type="Pfam" id="PF04237">
    <property type="entry name" value="YjbR"/>
    <property type="match status" value="1"/>
</dbReference>
<evidence type="ECO:0000313" key="1">
    <source>
        <dbReference type="EMBL" id="MBW4330923.1"/>
    </source>
</evidence>
<dbReference type="RefSeq" id="WP_219238039.1">
    <property type="nucleotide sequence ID" value="NZ_JAHWZX010000006.1"/>
</dbReference>
<proteinExistence type="predicted"/>
<evidence type="ECO:0000313" key="2">
    <source>
        <dbReference type="Proteomes" id="UP001197214"/>
    </source>
</evidence>
<comment type="caution">
    <text evidence="1">The sequence shown here is derived from an EMBL/GenBank/DDBJ whole genome shotgun (WGS) entry which is preliminary data.</text>
</comment>
<gene>
    <name evidence="1" type="ORF">KY084_08545</name>
</gene>
<accession>A0ABS6XL45</accession>
<name>A0ABS6XL45_9SPHN</name>
<protein>
    <submittedName>
        <fullName evidence="1">MmcQ/YjbR family DNA-binding protein</fullName>
    </submittedName>
</protein>
<reference evidence="1 2" key="1">
    <citation type="submission" date="2021-07" db="EMBL/GenBank/DDBJ databases">
        <title>Stakelama flava sp. nov., a novel endophytic bacterium isolated from branch of Kandelia candel.</title>
        <authorList>
            <person name="Tuo L."/>
        </authorList>
    </citation>
    <scope>NUCLEOTIDE SEQUENCE [LARGE SCALE GENOMIC DNA]</scope>
    <source>
        <strain evidence="1 2">CBK3Z-3</strain>
    </source>
</reference>
<keyword evidence="2" id="KW-1185">Reference proteome</keyword>
<keyword evidence="1" id="KW-0238">DNA-binding</keyword>
<dbReference type="GO" id="GO:0003677">
    <property type="term" value="F:DNA binding"/>
    <property type="evidence" value="ECO:0007669"/>
    <property type="project" value="UniProtKB-KW"/>
</dbReference>
<dbReference type="InterPro" id="IPR058532">
    <property type="entry name" value="YjbR/MT2646/Rv2570-like"/>
</dbReference>
<dbReference type="EMBL" id="JAHWZX010000006">
    <property type="protein sequence ID" value="MBW4330923.1"/>
    <property type="molecule type" value="Genomic_DNA"/>
</dbReference>
<sequence>MTPEAQTIAEKLRPLCLDLPETCETSLDGMPAFGIEEDRIFARLSDRDGRIAVVVKVSDSDERAMLIAKHPDRYHDVAQAGSDDWVALRLDGPDIDWAQVADRIAASWELVAPIHLLEAGGR</sequence>